<dbReference type="AlphaFoldDB" id="A0AAV3NUZ2"/>
<evidence type="ECO:0000313" key="2">
    <source>
        <dbReference type="Proteomes" id="UP001454036"/>
    </source>
</evidence>
<sequence length="111" mass="12412">MFIKCGNGHFEYNVKSFEEQSELVHPWHAYGYAGLDEVNESEPLEVSVGGNVGKDMPEWLNEVIVDEGGYMSQLSSGVGQNATSSYSPPIEDWLDAIQREQATLPKEQQEM</sequence>
<proteinExistence type="predicted"/>
<evidence type="ECO:0000313" key="1">
    <source>
        <dbReference type="EMBL" id="GAA0143215.1"/>
    </source>
</evidence>
<keyword evidence="2" id="KW-1185">Reference proteome</keyword>
<dbReference type="Proteomes" id="UP001454036">
    <property type="component" value="Unassembled WGS sequence"/>
</dbReference>
<protein>
    <submittedName>
        <fullName evidence="1">Uncharacterized protein</fullName>
    </submittedName>
</protein>
<accession>A0AAV3NUZ2</accession>
<name>A0AAV3NUZ2_LITER</name>
<dbReference type="EMBL" id="BAABME010015838">
    <property type="protein sequence ID" value="GAA0143215.1"/>
    <property type="molecule type" value="Genomic_DNA"/>
</dbReference>
<reference evidence="1 2" key="1">
    <citation type="submission" date="2024-01" db="EMBL/GenBank/DDBJ databases">
        <title>The complete chloroplast genome sequence of Lithospermum erythrorhizon: insights into the phylogenetic relationship among Boraginaceae species and the maternal lineages of purple gromwells.</title>
        <authorList>
            <person name="Okada T."/>
            <person name="Watanabe K."/>
        </authorList>
    </citation>
    <scope>NUCLEOTIDE SEQUENCE [LARGE SCALE GENOMIC DNA]</scope>
</reference>
<organism evidence="1 2">
    <name type="scientific">Lithospermum erythrorhizon</name>
    <name type="common">Purple gromwell</name>
    <name type="synonym">Lithospermum officinale var. erythrorhizon</name>
    <dbReference type="NCBI Taxonomy" id="34254"/>
    <lineage>
        <taxon>Eukaryota</taxon>
        <taxon>Viridiplantae</taxon>
        <taxon>Streptophyta</taxon>
        <taxon>Embryophyta</taxon>
        <taxon>Tracheophyta</taxon>
        <taxon>Spermatophyta</taxon>
        <taxon>Magnoliopsida</taxon>
        <taxon>eudicotyledons</taxon>
        <taxon>Gunneridae</taxon>
        <taxon>Pentapetalae</taxon>
        <taxon>asterids</taxon>
        <taxon>lamiids</taxon>
        <taxon>Boraginales</taxon>
        <taxon>Boraginaceae</taxon>
        <taxon>Boraginoideae</taxon>
        <taxon>Lithospermeae</taxon>
        <taxon>Lithospermum</taxon>
    </lineage>
</organism>
<comment type="caution">
    <text evidence="1">The sequence shown here is derived from an EMBL/GenBank/DDBJ whole genome shotgun (WGS) entry which is preliminary data.</text>
</comment>
<gene>
    <name evidence="1" type="ORF">LIER_35696</name>
</gene>